<evidence type="ECO:0000313" key="4">
    <source>
        <dbReference type="Proteomes" id="UP000198697"/>
    </source>
</evidence>
<proteinExistence type="predicted"/>
<keyword evidence="2" id="KW-0732">Signal</keyword>
<feature type="signal peptide" evidence="2">
    <location>
        <begin position="1"/>
        <end position="21"/>
    </location>
</feature>
<evidence type="ECO:0000256" key="2">
    <source>
        <dbReference type="SAM" id="SignalP"/>
    </source>
</evidence>
<name>A0A1H9ZVR3_9BACT</name>
<gene>
    <name evidence="3" type="ORF">SAMN04487998_0479</name>
</gene>
<dbReference type="RefSeq" id="WP_092767895.1">
    <property type="nucleotide sequence ID" value="NZ_FOHS01000001.1"/>
</dbReference>
<feature type="compositionally biased region" description="Polar residues" evidence="1">
    <location>
        <begin position="21"/>
        <end position="31"/>
    </location>
</feature>
<sequence>MKMTLLRPLAAALLLTGSLTACNTGNENGATNVEIGNDKKMDPEALRPDNQGADSATSGLTPDTSRATLEQQYKNAADTPDRNRDGLAD</sequence>
<feature type="compositionally biased region" description="Basic and acidic residues" evidence="1">
    <location>
        <begin position="79"/>
        <end position="89"/>
    </location>
</feature>
<dbReference type="AlphaFoldDB" id="A0A1H9ZVR3"/>
<feature type="chain" id="PRO_5011463545" evidence="2">
    <location>
        <begin position="22"/>
        <end position="89"/>
    </location>
</feature>
<dbReference type="EMBL" id="FOHS01000001">
    <property type="protein sequence ID" value="SES85468.1"/>
    <property type="molecule type" value="Genomic_DNA"/>
</dbReference>
<feature type="compositionally biased region" description="Basic and acidic residues" evidence="1">
    <location>
        <begin position="36"/>
        <end position="47"/>
    </location>
</feature>
<feature type="region of interest" description="Disordered" evidence="1">
    <location>
        <begin position="21"/>
        <end position="89"/>
    </location>
</feature>
<accession>A0A1H9ZVR3</accession>
<evidence type="ECO:0000313" key="3">
    <source>
        <dbReference type="EMBL" id="SES85468.1"/>
    </source>
</evidence>
<dbReference type="PROSITE" id="PS51257">
    <property type="entry name" value="PROKAR_LIPOPROTEIN"/>
    <property type="match status" value="1"/>
</dbReference>
<keyword evidence="4" id="KW-1185">Reference proteome</keyword>
<reference evidence="4" key="1">
    <citation type="submission" date="2016-10" db="EMBL/GenBank/DDBJ databases">
        <authorList>
            <person name="Varghese N."/>
            <person name="Submissions S."/>
        </authorList>
    </citation>
    <scope>NUCLEOTIDE SEQUENCE [LARGE SCALE GENOMIC DNA]</scope>
    <source>
        <strain evidence="4">DSM 15310</strain>
    </source>
</reference>
<evidence type="ECO:0000256" key="1">
    <source>
        <dbReference type="SAM" id="MobiDB-lite"/>
    </source>
</evidence>
<dbReference type="Proteomes" id="UP000198697">
    <property type="component" value="Unassembled WGS sequence"/>
</dbReference>
<feature type="compositionally biased region" description="Polar residues" evidence="1">
    <location>
        <begin position="52"/>
        <end position="74"/>
    </location>
</feature>
<organism evidence="3 4">
    <name type="scientific">Hymenobacter actinosclerus</name>
    <dbReference type="NCBI Taxonomy" id="82805"/>
    <lineage>
        <taxon>Bacteria</taxon>
        <taxon>Pseudomonadati</taxon>
        <taxon>Bacteroidota</taxon>
        <taxon>Cytophagia</taxon>
        <taxon>Cytophagales</taxon>
        <taxon>Hymenobacteraceae</taxon>
        <taxon>Hymenobacter</taxon>
    </lineage>
</organism>
<protein>
    <submittedName>
        <fullName evidence="3">Uncharacterized protein</fullName>
    </submittedName>
</protein>
<dbReference type="STRING" id="82805.SAMN04487998_0479"/>